<name>A0A975B0G9_9BACT</name>
<sequence length="341" mass="39269">MQIKRYTIAALLLMTLVGAFVHTYITQETVSIDFFGIPMPSLSIAIWVVLPIFVLYIASVLHMTFYSIMGTLNLRKYEKDHEKIIDAISDTYLGKKSRSYNFKTEKYKILGTLLENTTIFPNSNIVGKTNNTKIDTVLQAIEDIKNSKVVDLKEYNLSIENEMVIQNERNRYKAGEVSADTILSHSSKYSETLRKDVFVDFVKTAPLSSVEKYKALLTKESLYPLLARVNADEFTLAISTDELLSLFEKLELTREDYIKLSETLSHGGMLPDQRIKLFERLSDKKEIVMDAYLYTLFDLEMMEAIDSLLQISQPDEYLDFKAYRALKECGHHFNIELFFSI</sequence>
<evidence type="ECO:0000313" key="2">
    <source>
        <dbReference type="EMBL" id="QSZ41865.1"/>
    </source>
</evidence>
<dbReference type="EMBL" id="CP046072">
    <property type="protein sequence ID" value="QSZ41865.1"/>
    <property type="molecule type" value="Genomic_DNA"/>
</dbReference>
<keyword evidence="1" id="KW-0472">Membrane</keyword>
<keyword evidence="1" id="KW-0812">Transmembrane</keyword>
<dbReference type="AlphaFoldDB" id="A0A975B0G9"/>
<feature type="transmembrane region" description="Helical" evidence="1">
    <location>
        <begin position="7"/>
        <end position="25"/>
    </location>
</feature>
<dbReference type="KEGG" id="saqt:GJV85_07010"/>
<keyword evidence="1" id="KW-1133">Transmembrane helix</keyword>
<feature type="transmembrane region" description="Helical" evidence="1">
    <location>
        <begin position="45"/>
        <end position="69"/>
    </location>
</feature>
<reference evidence="2" key="1">
    <citation type="submission" date="2019-11" db="EMBL/GenBank/DDBJ databases">
        <authorList>
            <person name="Kojima H."/>
        </authorList>
    </citation>
    <scope>NUCLEOTIDE SEQUENCE</scope>
    <source>
        <strain evidence="2">H1576</strain>
    </source>
</reference>
<proteinExistence type="predicted"/>
<reference evidence="2" key="2">
    <citation type="submission" date="2021-04" db="EMBL/GenBank/DDBJ databases">
        <title>Isolation and characterization of a novel species of the genus Sulfurimonas.</title>
        <authorList>
            <person name="Fukui M."/>
        </authorList>
    </citation>
    <scope>NUCLEOTIDE SEQUENCE</scope>
    <source>
        <strain evidence="2">H1576</strain>
    </source>
</reference>
<gene>
    <name evidence="2" type="ORF">GJV85_07010</name>
</gene>
<evidence type="ECO:0000256" key="1">
    <source>
        <dbReference type="SAM" id="Phobius"/>
    </source>
</evidence>
<accession>A0A975B0G9</accession>
<evidence type="ECO:0008006" key="4">
    <source>
        <dbReference type="Google" id="ProtNLM"/>
    </source>
</evidence>
<keyword evidence="3" id="KW-1185">Reference proteome</keyword>
<dbReference type="Proteomes" id="UP000671852">
    <property type="component" value="Chromosome"/>
</dbReference>
<protein>
    <recommendedName>
        <fullName evidence="4">LapA family protein</fullName>
    </recommendedName>
</protein>
<organism evidence="2 3">
    <name type="scientific">Sulfurimonas aquatica</name>
    <dbReference type="NCBI Taxonomy" id="2672570"/>
    <lineage>
        <taxon>Bacteria</taxon>
        <taxon>Pseudomonadati</taxon>
        <taxon>Campylobacterota</taxon>
        <taxon>Epsilonproteobacteria</taxon>
        <taxon>Campylobacterales</taxon>
        <taxon>Sulfurimonadaceae</taxon>
        <taxon>Sulfurimonas</taxon>
    </lineage>
</organism>
<evidence type="ECO:0000313" key="3">
    <source>
        <dbReference type="Proteomes" id="UP000671852"/>
    </source>
</evidence>
<dbReference type="RefSeq" id="WP_207560683.1">
    <property type="nucleotide sequence ID" value="NZ_CP046072.1"/>
</dbReference>